<sequence length="118" mass="13225">MYTHSLFEIISHTGEAILDLVVEMQGADELFASPNTLAAIELQLSIMANTMAHLPPILHLRLPQIDWAGWGAVHQALQAGQEPRRDIVWYAVCALVPATLVLLDKLRRREPELFAIVY</sequence>
<protein>
    <submittedName>
        <fullName evidence="1">Uncharacterized protein with HEPN domain</fullName>
    </submittedName>
</protein>
<dbReference type="AlphaFoldDB" id="A0A318H1I7"/>
<dbReference type="RefSeq" id="WP_110401582.1">
    <property type="nucleotide sequence ID" value="NZ_QJJS01000014.1"/>
</dbReference>
<comment type="caution">
    <text evidence="1">The sequence shown here is derived from an EMBL/GenBank/DDBJ whole genome shotgun (WGS) entry which is preliminary data.</text>
</comment>
<name>A0A318H1I7_9BURK</name>
<dbReference type="EMBL" id="QJJS01000014">
    <property type="protein sequence ID" value="PXW94400.1"/>
    <property type="molecule type" value="Genomic_DNA"/>
</dbReference>
<accession>A0A318H1I7</accession>
<dbReference type="OrthoDB" id="8685306at2"/>
<keyword evidence="2" id="KW-1185">Reference proteome</keyword>
<dbReference type="Proteomes" id="UP000247811">
    <property type="component" value="Unassembled WGS sequence"/>
</dbReference>
<organism evidence="1 2">
    <name type="scientific">Sphaerotilus hippei</name>
    <dbReference type="NCBI Taxonomy" id="744406"/>
    <lineage>
        <taxon>Bacteria</taxon>
        <taxon>Pseudomonadati</taxon>
        <taxon>Pseudomonadota</taxon>
        <taxon>Betaproteobacteria</taxon>
        <taxon>Burkholderiales</taxon>
        <taxon>Sphaerotilaceae</taxon>
        <taxon>Sphaerotilus</taxon>
    </lineage>
</organism>
<evidence type="ECO:0000313" key="2">
    <source>
        <dbReference type="Proteomes" id="UP000247811"/>
    </source>
</evidence>
<proteinExistence type="predicted"/>
<reference evidence="1 2" key="1">
    <citation type="submission" date="2018-05" db="EMBL/GenBank/DDBJ databases">
        <title>Genomic Encyclopedia of Type Strains, Phase IV (KMG-IV): sequencing the most valuable type-strain genomes for metagenomic binning, comparative biology and taxonomic classification.</title>
        <authorList>
            <person name="Goeker M."/>
        </authorList>
    </citation>
    <scope>NUCLEOTIDE SEQUENCE [LARGE SCALE GENOMIC DNA]</scope>
    <source>
        <strain evidence="1 2">DSM 566</strain>
    </source>
</reference>
<evidence type="ECO:0000313" key="1">
    <source>
        <dbReference type="EMBL" id="PXW94400.1"/>
    </source>
</evidence>
<gene>
    <name evidence="1" type="ORF">C7444_11499</name>
</gene>